<organism evidence="1 2">
    <name type="scientific">Methanospirillum purgamenti</name>
    <dbReference type="NCBI Taxonomy" id="2834276"/>
    <lineage>
        <taxon>Archaea</taxon>
        <taxon>Methanobacteriati</taxon>
        <taxon>Methanobacteriota</taxon>
        <taxon>Stenosarchaea group</taxon>
        <taxon>Methanomicrobia</taxon>
        <taxon>Methanomicrobiales</taxon>
        <taxon>Methanospirillaceae</taxon>
        <taxon>Methanospirillum</taxon>
    </lineage>
</organism>
<protein>
    <submittedName>
        <fullName evidence="1">Uncharacterized protein</fullName>
    </submittedName>
</protein>
<evidence type="ECO:0000313" key="1">
    <source>
        <dbReference type="EMBL" id="QVV87824.1"/>
    </source>
</evidence>
<keyword evidence="2" id="KW-1185">Reference proteome</keyword>
<dbReference type="Proteomes" id="UP000680656">
    <property type="component" value="Chromosome"/>
</dbReference>
<dbReference type="KEGG" id="mrtj:KHC33_10770"/>
<proteinExistence type="predicted"/>
<gene>
    <name evidence="1" type="ORF">KHC33_10770</name>
</gene>
<name>A0A8E7EI86_9EURY</name>
<accession>A0A8E7EI86</accession>
<sequence>MTLDKPCCPADALRRIKMIPINGIPTGITMLNEIIAEVKEMNLNSEQQIKETLLKRVKVYNYISKGAEEMYMKAIMAEYYKS</sequence>
<reference evidence="1 2" key="1">
    <citation type="submission" date="2021-05" db="EMBL/GenBank/DDBJ databases">
        <title>A novel Methanospirillum isolate from a pyrite-forming mixed culture.</title>
        <authorList>
            <person name="Bunk B."/>
            <person name="Sproer C."/>
            <person name="Spring S."/>
            <person name="Pester M."/>
        </authorList>
    </citation>
    <scope>NUCLEOTIDE SEQUENCE [LARGE SCALE GENOMIC DNA]</scope>
    <source>
        <strain evidence="1 2">J.3.6.1-F.2.7.3</strain>
    </source>
</reference>
<dbReference type="RefSeq" id="WP_214418643.1">
    <property type="nucleotide sequence ID" value="NZ_CP075546.1"/>
</dbReference>
<evidence type="ECO:0000313" key="2">
    <source>
        <dbReference type="Proteomes" id="UP000680656"/>
    </source>
</evidence>
<dbReference type="EMBL" id="CP075546">
    <property type="protein sequence ID" value="QVV87824.1"/>
    <property type="molecule type" value="Genomic_DNA"/>
</dbReference>
<dbReference type="AlphaFoldDB" id="A0A8E7EI86"/>
<dbReference type="GeneID" id="65097672"/>